<keyword evidence="7" id="KW-1185">Reference proteome</keyword>
<evidence type="ECO:0000256" key="1">
    <source>
        <dbReference type="ARBA" id="ARBA00023015"/>
    </source>
</evidence>
<evidence type="ECO:0000256" key="2">
    <source>
        <dbReference type="ARBA" id="ARBA00023125"/>
    </source>
</evidence>
<dbReference type="InterPro" id="IPR001647">
    <property type="entry name" value="HTH_TetR"/>
</dbReference>
<dbReference type="Gene3D" id="1.10.10.60">
    <property type="entry name" value="Homeodomain-like"/>
    <property type="match status" value="1"/>
</dbReference>
<gene>
    <name evidence="6" type="ORF">ACFYXI_04785</name>
</gene>
<dbReference type="PROSITE" id="PS50977">
    <property type="entry name" value="HTH_TETR_2"/>
    <property type="match status" value="1"/>
</dbReference>
<evidence type="ECO:0000256" key="3">
    <source>
        <dbReference type="ARBA" id="ARBA00023163"/>
    </source>
</evidence>
<dbReference type="SUPFAM" id="SSF46689">
    <property type="entry name" value="Homeodomain-like"/>
    <property type="match status" value="1"/>
</dbReference>
<dbReference type="Pfam" id="PF00440">
    <property type="entry name" value="TetR_N"/>
    <property type="match status" value="1"/>
</dbReference>
<keyword evidence="2 4" id="KW-0238">DNA-binding</keyword>
<evidence type="ECO:0000259" key="5">
    <source>
        <dbReference type="PROSITE" id="PS50977"/>
    </source>
</evidence>
<dbReference type="Gene3D" id="1.10.357.10">
    <property type="entry name" value="Tetracycline Repressor, domain 2"/>
    <property type="match status" value="1"/>
</dbReference>
<dbReference type="Proteomes" id="UP001602013">
    <property type="component" value="Unassembled WGS sequence"/>
</dbReference>
<dbReference type="PROSITE" id="PS01081">
    <property type="entry name" value="HTH_TETR_1"/>
    <property type="match status" value="1"/>
</dbReference>
<name>A0ABW6SIW1_9ACTN</name>
<comment type="caution">
    <text evidence="6">The sequence shown here is derived from an EMBL/GenBank/DDBJ whole genome shotgun (WGS) entry which is preliminary data.</text>
</comment>
<dbReference type="RefSeq" id="WP_387408921.1">
    <property type="nucleotide sequence ID" value="NZ_JBIASD010000002.1"/>
</dbReference>
<dbReference type="InterPro" id="IPR023772">
    <property type="entry name" value="DNA-bd_HTH_TetR-type_CS"/>
</dbReference>
<dbReference type="PANTHER" id="PTHR47506">
    <property type="entry name" value="TRANSCRIPTIONAL REGULATORY PROTEIN"/>
    <property type="match status" value="1"/>
</dbReference>
<dbReference type="InterPro" id="IPR036271">
    <property type="entry name" value="Tet_transcr_reg_TetR-rel_C_sf"/>
</dbReference>
<keyword evidence="3" id="KW-0804">Transcription</keyword>
<dbReference type="InterPro" id="IPR009057">
    <property type="entry name" value="Homeodomain-like_sf"/>
</dbReference>
<accession>A0ABW6SIW1</accession>
<proteinExistence type="predicted"/>
<dbReference type="EMBL" id="JBIASD010000002">
    <property type="protein sequence ID" value="MFF3664891.1"/>
    <property type="molecule type" value="Genomic_DNA"/>
</dbReference>
<keyword evidence="1" id="KW-0805">Transcription regulation</keyword>
<dbReference type="SUPFAM" id="SSF48498">
    <property type="entry name" value="Tetracyclin repressor-like, C-terminal domain"/>
    <property type="match status" value="1"/>
</dbReference>
<dbReference type="PANTHER" id="PTHR47506:SF1">
    <property type="entry name" value="HTH-TYPE TRANSCRIPTIONAL REGULATOR YJDC"/>
    <property type="match status" value="1"/>
</dbReference>
<evidence type="ECO:0000313" key="6">
    <source>
        <dbReference type="EMBL" id="MFF3664891.1"/>
    </source>
</evidence>
<organism evidence="6 7">
    <name type="scientific">Microtetraspora malaysiensis</name>
    <dbReference type="NCBI Taxonomy" id="161358"/>
    <lineage>
        <taxon>Bacteria</taxon>
        <taxon>Bacillati</taxon>
        <taxon>Actinomycetota</taxon>
        <taxon>Actinomycetes</taxon>
        <taxon>Streptosporangiales</taxon>
        <taxon>Streptosporangiaceae</taxon>
        <taxon>Microtetraspora</taxon>
    </lineage>
</organism>
<protein>
    <submittedName>
        <fullName evidence="6">TetR/AcrR family transcriptional regulator</fullName>
    </submittedName>
</protein>
<evidence type="ECO:0000313" key="7">
    <source>
        <dbReference type="Proteomes" id="UP001602013"/>
    </source>
</evidence>
<dbReference type="PRINTS" id="PR00455">
    <property type="entry name" value="HTHTETR"/>
</dbReference>
<feature type="domain" description="HTH tetR-type" evidence="5">
    <location>
        <begin position="16"/>
        <end position="76"/>
    </location>
</feature>
<feature type="DNA-binding region" description="H-T-H motif" evidence="4">
    <location>
        <begin position="39"/>
        <end position="58"/>
    </location>
</feature>
<evidence type="ECO:0000256" key="4">
    <source>
        <dbReference type="PROSITE-ProRule" id="PRU00335"/>
    </source>
</evidence>
<sequence length="200" mass="21188">MGESSEDGMPGGRPRSFDAGTALDRALEVFWRYGYEGTSLTDLTAAMGINKPSLYAAFGNKEELFGKVLARYLDGPGAYTADALDAPTGREAIERLIRGAVDLTAGENTPHGCLCVNSVHACGPDAHAVRQDAIAVRKAGEAALRRRLERATDLPSRYEPAALAALVHTISDGIAVQAAAGRSHDELRQIGDLALRALLD</sequence>
<reference evidence="6 7" key="1">
    <citation type="submission" date="2024-10" db="EMBL/GenBank/DDBJ databases">
        <title>The Natural Products Discovery Center: Release of the First 8490 Sequenced Strains for Exploring Actinobacteria Biosynthetic Diversity.</title>
        <authorList>
            <person name="Kalkreuter E."/>
            <person name="Kautsar S.A."/>
            <person name="Yang D."/>
            <person name="Bader C.D."/>
            <person name="Teijaro C.N."/>
            <person name="Fluegel L."/>
            <person name="Davis C.M."/>
            <person name="Simpson J.R."/>
            <person name="Lauterbach L."/>
            <person name="Steele A.D."/>
            <person name="Gui C."/>
            <person name="Meng S."/>
            <person name="Li G."/>
            <person name="Viehrig K."/>
            <person name="Ye F."/>
            <person name="Su P."/>
            <person name="Kiefer A.F."/>
            <person name="Nichols A."/>
            <person name="Cepeda A.J."/>
            <person name="Yan W."/>
            <person name="Fan B."/>
            <person name="Jiang Y."/>
            <person name="Adhikari A."/>
            <person name="Zheng C.-J."/>
            <person name="Schuster L."/>
            <person name="Cowan T.M."/>
            <person name="Smanski M.J."/>
            <person name="Chevrette M.G."/>
            <person name="De Carvalho L.P.S."/>
            <person name="Shen B."/>
        </authorList>
    </citation>
    <scope>NUCLEOTIDE SEQUENCE [LARGE SCALE GENOMIC DNA]</scope>
    <source>
        <strain evidence="6 7">NPDC002173</strain>
    </source>
</reference>